<keyword evidence="5 7" id="KW-0720">Serine protease</keyword>
<dbReference type="PROSITE" id="PS51272">
    <property type="entry name" value="SLH"/>
    <property type="match status" value="3"/>
</dbReference>
<dbReference type="Gene3D" id="3.50.30.30">
    <property type="match status" value="1"/>
</dbReference>
<name>A0A379D9K4_9FIRM</name>
<dbReference type="GO" id="GO:0006508">
    <property type="term" value="P:proteolysis"/>
    <property type="evidence" value="ECO:0007669"/>
    <property type="project" value="UniProtKB-KW"/>
</dbReference>
<evidence type="ECO:0000256" key="3">
    <source>
        <dbReference type="ARBA" id="ARBA00022729"/>
    </source>
</evidence>
<dbReference type="InterPro" id="IPR015500">
    <property type="entry name" value="Peptidase_S8_subtilisin-rel"/>
</dbReference>
<dbReference type="Pfam" id="PF00082">
    <property type="entry name" value="Peptidase_S8"/>
    <property type="match status" value="1"/>
</dbReference>
<dbReference type="Proteomes" id="UP000254777">
    <property type="component" value="Unassembled WGS sequence"/>
</dbReference>
<feature type="active site" description="Charge relay system" evidence="6 7">
    <location>
        <position position="180"/>
    </location>
</feature>
<organism evidence="11 12">
    <name type="scientific">Peptoniphilus indolicus</name>
    <dbReference type="NCBI Taxonomy" id="33030"/>
    <lineage>
        <taxon>Bacteria</taxon>
        <taxon>Bacillati</taxon>
        <taxon>Bacillota</taxon>
        <taxon>Tissierellia</taxon>
        <taxon>Tissierellales</taxon>
        <taxon>Peptoniphilaceae</taxon>
        <taxon>Peptoniphilus</taxon>
    </lineage>
</organism>
<dbReference type="InterPro" id="IPR000209">
    <property type="entry name" value="Peptidase_S8/S53_dom"/>
</dbReference>
<keyword evidence="4 7" id="KW-0378">Hydrolase</keyword>
<accession>A0A379D9K4</accession>
<dbReference type="Pfam" id="PF06280">
    <property type="entry name" value="fn3_5"/>
    <property type="match status" value="1"/>
</dbReference>
<feature type="domain" description="SLH" evidence="10">
    <location>
        <begin position="1791"/>
        <end position="1854"/>
    </location>
</feature>
<evidence type="ECO:0000256" key="2">
    <source>
        <dbReference type="ARBA" id="ARBA00022670"/>
    </source>
</evidence>
<dbReference type="SUPFAM" id="SSF52743">
    <property type="entry name" value="Subtilisin-like"/>
    <property type="match status" value="1"/>
</dbReference>
<feature type="domain" description="SLH" evidence="10">
    <location>
        <begin position="1730"/>
        <end position="1790"/>
    </location>
</feature>
<evidence type="ECO:0000313" key="12">
    <source>
        <dbReference type="Proteomes" id="UP000254777"/>
    </source>
</evidence>
<dbReference type="Gene3D" id="2.60.40.1710">
    <property type="entry name" value="Subtilisin-like superfamily"/>
    <property type="match status" value="1"/>
</dbReference>
<dbReference type="Pfam" id="PF00395">
    <property type="entry name" value="SLH"/>
    <property type="match status" value="3"/>
</dbReference>
<dbReference type="PANTHER" id="PTHR43806">
    <property type="entry name" value="PEPTIDASE S8"/>
    <property type="match status" value="1"/>
</dbReference>
<dbReference type="PROSITE" id="PS51892">
    <property type="entry name" value="SUBTILASE"/>
    <property type="match status" value="1"/>
</dbReference>
<dbReference type="Gene3D" id="3.40.50.200">
    <property type="entry name" value="Peptidase S8/S53 domain"/>
    <property type="match status" value="1"/>
</dbReference>
<reference evidence="11 12" key="1">
    <citation type="submission" date="2018-06" db="EMBL/GenBank/DDBJ databases">
        <authorList>
            <consortium name="Pathogen Informatics"/>
            <person name="Doyle S."/>
        </authorList>
    </citation>
    <scope>NUCLEOTIDE SEQUENCE [LARGE SCALE GENOMIC DNA]</scope>
    <source>
        <strain evidence="11 12">NCTC11088</strain>
    </source>
</reference>
<feature type="active site" description="Charge relay system" evidence="6 7">
    <location>
        <position position="613"/>
    </location>
</feature>
<dbReference type="GO" id="GO:0004252">
    <property type="term" value="F:serine-type endopeptidase activity"/>
    <property type="evidence" value="ECO:0007669"/>
    <property type="project" value="UniProtKB-UniRule"/>
</dbReference>
<evidence type="ECO:0000256" key="1">
    <source>
        <dbReference type="ARBA" id="ARBA00011073"/>
    </source>
</evidence>
<dbReference type="PRINTS" id="PR00723">
    <property type="entry name" value="SUBTILISIN"/>
</dbReference>
<evidence type="ECO:0000313" key="11">
    <source>
        <dbReference type="EMBL" id="SUB74549.1"/>
    </source>
</evidence>
<dbReference type="InterPro" id="IPR001119">
    <property type="entry name" value="SLH_dom"/>
</dbReference>
<feature type="signal peptide" evidence="9">
    <location>
        <begin position="1"/>
        <end position="24"/>
    </location>
</feature>
<dbReference type="PROSITE" id="PS00138">
    <property type="entry name" value="SUBTILASE_SER"/>
    <property type="match status" value="1"/>
</dbReference>
<evidence type="ECO:0000256" key="9">
    <source>
        <dbReference type="SAM" id="SignalP"/>
    </source>
</evidence>
<comment type="similarity">
    <text evidence="1 7">Belongs to the peptidase S8 family.</text>
</comment>
<dbReference type="EC" id="3.4.21.96" evidence="11"/>
<dbReference type="RefSeq" id="WP_115311943.1">
    <property type="nucleotide sequence ID" value="NZ_UGTH01000001.1"/>
</dbReference>
<evidence type="ECO:0000256" key="7">
    <source>
        <dbReference type="PROSITE-ProRule" id="PRU01240"/>
    </source>
</evidence>
<dbReference type="PANTHER" id="PTHR43806:SF11">
    <property type="entry name" value="CEREVISIN-RELATED"/>
    <property type="match status" value="1"/>
</dbReference>
<dbReference type="GO" id="GO:0016020">
    <property type="term" value="C:membrane"/>
    <property type="evidence" value="ECO:0007669"/>
    <property type="project" value="InterPro"/>
</dbReference>
<feature type="region of interest" description="Disordered" evidence="8">
    <location>
        <begin position="1568"/>
        <end position="1599"/>
    </location>
</feature>
<evidence type="ECO:0000256" key="6">
    <source>
        <dbReference type="PIRSR" id="PIRSR615500-1"/>
    </source>
</evidence>
<gene>
    <name evidence="11" type="primary">prtP</name>
    <name evidence="11" type="ORF">NCTC11088_00299</name>
</gene>
<feature type="domain" description="SLH" evidence="10">
    <location>
        <begin position="1856"/>
        <end position="1910"/>
    </location>
</feature>
<protein>
    <submittedName>
        <fullName evidence="11">PII-type proteinase</fullName>
        <ecNumber evidence="11">3.4.21.96</ecNumber>
    </submittedName>
</protein>
<dbReference type="InterPro" id="IPR010435">
    <property type="entry name" value="C5a/SBT2-like_Fn3"/>
</dbReference>
<evidence type="ECO:0000256" key="5">
    <source>
        <dbReference type="ARBA" id="ARBA00022825"/>
    </source>
</evidence>
<sequence length="1910" mass="213730">MKRRIISLMLAIIIICGSGTSALAATAASLIKEREITSVNENDKKQSVSEEELKEEFPLIANYLKSQTIEKRNNGIVTMIVKFDKADREKALAELKKIPNLKVKYEYNLVFDGAAIEVPEVELKKIFEIDEVDQAIESQPVEPAMTDARKVIKLVDSIKNEKINKKYKFDGRGMVIASIDSGADLEHKDLQMSDDFFNKYAKIKTVDQTGHFTNKVPHGFNYCDANFELEDNFFAPHGQHIAGILAGSASEEDAEKGLGIRGVAPGAQLLVYRIFADGQDKDGYTPTSGDDAVYHAMEDAIKHGADVISLSIGDPGVGRRGDLYDTAIRNAQEYGVAVSVSMGNYGASSSSSTFDNYTNNAFGNVDTSMTVSGAANPYAIGVAASRNTGALYPTVELNGKDYPVAPIGERFEFPETFEKFEAKEYEVYYLGRADAEIFKKFENKLDGKVVAVARDMDNNNLPYQKLDKARLYGAIGFILVNDIMNKNRDTFMEEVPTGFERISQKALKASEGMDPILTIGISGNAGKELFNLSNDNVERLKPIDEPFKIKIKTKEYKTRAAFLDETAISGFSAWGPNNQLELKPDITAPGQEIISLGNNHNGKNYYVQMSGTSMSQPVIAGVTALLYSKIQEDMQSVLIQPKNHKILRDRAVPKIPEEIGKYTRSELAKFLMMSTARPMRDKKVPVGDTFLESSPRHQGAGQVNVENAFSTNVFLSHEGRPSVSLKEIKETTKFTVDLNNFSNTDQVFNIKTGNVITDNIVSVQKQKSGGGYDDVHEIHPKVVDGASITPSVQTIKVPANSKASVSFTLKAVSDGKDKFVEGFIYFESQNNEQPSLSIPYMGFLGDWGKERIVDLPEWDSNSKSKLTTVLEASQSHDGAEGQMKKLGIDGMIPNNKTVNPDMIATNGYEVIPRIIALRDANDYKISVVNENKEVVQVLQKGNFYKKYIHAHYLERDWYKPIVSNPDYSLGWRGTVLNKNWKPGRTDFVKELPDGQYYFKLEFRSSENHDYQVDYLPIKLDRQKPEIKKENIQIDKANKTLTVTIDDNFGISYIKGSLDGKAITFERVDDQSKYKKFVAKEFNLSENSTNKLNIQATDFAKNSTGIEVSLEGSSASILDERQISNEALDKAAENIESMGREKLTNKDHSVVKSKIMAHAELDDEGREVMYPSVFAAWTAFSPDSISRNKNIEPGNLSDIENEPYRIKIQYYGMEGDVMSVTSYNPAKKGYEPLREPNLREYPKEYKFEGNGYGELYAVLYEGFNSVNLKIVDKDGKVITNRGYTFSLDAKGPELELYNVKLPEDMGGDKRAEIFFPSENYTLEGKVFDDSSEIYAKVDDVSVFSWDLFGENHREKRFKHQGHSKDGEMLTIEVGDKFGTSEKHQFVTKIDSEAPIAQIKDKNSLTPESKIEYTAEDKGGSGVWQQKLLVNGKEYKNDEIKNYEVEGEPGKYFIYLEVKDLAGNTSTDSHTINLEDTLPTLKLKKNNVHSNEVEKLESAFEIPNGIEASYIEYADKYESAKLDDEWHDRDTIKPYRLADRMVLRSSGEHELNVLVKDKFGRSQVQTFKVNITDGNETSAGDKPQPKPIDPKPQPGSLTKEELASSVTLKKTKFISEEFRGISQELNYPVGAKLELLTEKFETIIPGHKIFKVRITKDGVSVEKTFEIDIVEKPSTEKPRVDTDNSNNNFGGSFYFKPSISAARHHANAKVVDLTKNVNEKEKNKVEEKKVTNTSSVLQDIQNHWARAAIEFGLSKGYFEGVGDNKFDPDRGMTRGEFVTVLGRIQKIDKSKYQNSKFSDVKQGEFYAPYVNWASETGIVNGVGNDKFNPNDVMTREQMAVIMARYLKVAGVTVQNGGNSEFKDSAKISSWAKDAVEELAKAKIVNGMEDGTFSPKTPFTRAQVAQVLYNIYK</sequence>
<dbReference type="InterPro" id="IPR023828">
    <property type="entry name" value="Peptidase_S8_Ser-AS"/>
</dbReference>
<keyword evidence="2 7" id="KW-0645">Protease</keyword>
<evidence type="ECO:0000256" key="4">
    <source>
        <dbReference type="ARBA" id="ARBA00022801"/>
    </source>
</evidence>
<evidence type="ECO:0000259" key="10">
    <source>
        <dbReference type="PROSITE" id="PS51272"/>
    </source>
</evidence>
<dbReference type="InterPro" id="IPR036852">
    <property type="entry name" value="Peptidase_S8/S53_dom_sf"/>
</dbReference>
<dbReference type="EMBL" id="UGTH01000001">
    <property type="protein sequence ID" value="SUB74549.1"/>
    <property type="molecule type" value="Genomic_DNA"/>
</dbReference>
<keyword evidence="3 9" id="KW-0732">Signal</keyword>
<feature type="chain" id="PRO_5016665674" evidence="9">
    <location>
        <begin position="25"/>
        <end position="1910"/>
    </location>
</feature>
<dbReference type="InterPro" id="IPR050131">
    <property type="entry name" value="Peptidase_S8_subtilisin-like"/>
</dbReference>
<proteinExistence type="inferred from homology"/>
<evidence type="ECO:0000256" key="8">
    <source>
        <dbReference type="SAM" id="MobiDB-lite"/>
    </source>
</evidence>
<feature type="active site" description="Charge relay system" evidence="6 7">
    <location>
        <position position="237"/>
    </location>
</feature>